<name>A0A7T7RH69_9ACTN</name>
<proteinExistence type="predicted"/>
<dbReference type="EMBL" id="CP066831">
    <property type="protein sequence ID" value="QQM46471.1"/>
    <property type="molecule type" value="Genomic_DNA"/>
</dbReference>
<reference evidence="1 2" key="1">
    <citation type="submission" date="2020-12" db="EMBL/GenBank/DDBJ databases">
        <title>A novel species.</title>
        <authorList>
            <person name="Li K."/>
        </authorList>
    </citation>
    <scope>NUCLEOTIDE SEQUENCE [LARGE SCALE GENOMIC DNA]</scope>
    <source>
        <strain evidence="1 2">ZYC-3</strain>
    </source>
</reference>
<evidence type="ECO:0000313" key="1">
    <source>
        <dbReference type="EMBL" id="QQM46471.1"/>
    </source>
</evidence>
<dbReference type="KEGG" id="slf:JEQ17_03755"/>
<dbReference type="AlphaFoldDB" id="A0A7T7RH69"/>
<accession>A0A7T7RH69</accession>
<gene>
    <name evidence="1" type="ORF">JEQ17_03755</name>
</gene>
<organism evidence="1 2">
    <name type="scientific">Streptomyces liliifuscus</name>
    <dbReference type="NCBI Taxonomy" id="2797636"/>
    <lineage>
        <taxon>Bacteria</taxon>
        <taxon>Bacillati</taxon>
        <taxon>Actinomycetota</taxon>
        <taxon>Actinomycetes</taxon>
        <taxon>Kitasatosporales</taxon>
        <taxon>Streptomycetaceae</taxon>
        <taxon>Streptomyces</taxon>
    </lineage>
</organism>
<protein>
    <submittedName>
        <fullName evidence="1">Uncharacterized protein</fullName>
    </submittedName>
</protein>
<dbReference type="Proteomes" id="UP000595636">
    <property type="component" value="Chromosome"/>
</dbReference>
<evidence type="ECO:0000313" key="2">
    <source>
        <dbReference type="Proteomes" id="UP000595636"/>
    </source>
</evidence>
<keyword evidence="2" id="KW-1185">Reference proteome</keyword>
<sequence length="87" mass="10193">MRSVEDEEVCRVCGYTDGDLFFENTWPTHIICNCCGWESGTPALDLSATREYRGYWTGQGAEWFSRGARPKDWDLLEQLRNIPKDWR</sequence>